<evidence type="ECO:0000256" key="5">
    <source>
        <dbReference type="ARBA" id="ARBA00022982"/>
    </source>
</evidence>
<dbReference type="Pfam" id="PF02665">
    <property type="entry name" value="Nitrate_red_gam"/>
    <property type="match status" value="1"/>
</dbReference>
<keyword evidence="8 9" id="KW-0472">Membrane</keyword>
<evidence type="ECO:0000256" key="6">
    <source>
        <dbReference type="ARBA" id="ARBA00022989"/>
    </source>
</evidence>
<dbReference type="PANTHER" id="PTHR30598:SF3">
    <property type="entry name" value="RESPIRATORY NITRATE REDUCTASE 1 GAMMA CHAIN"/>
    <property type="match status" value="1"/>
</dbReference>
<feature type="transmembrane region" description="Helical" evidence="9">
    <location>
        <begin position="33"/>
        <end position="52"/>
    </location>
</feature>
<dbReference type="InterPro" id="IPR047660">
    <property type="entry name" value="DsrM"/>
</dbReference>
<feature type="domain" description="NarG-like" evidence="10">
    <location>
        <begin position="122"/>
        <end position="277"/>
    </location>
</feature>
<dbReference type="GO" id="GO:0005886">
    <property type="term" value="C:plasma membrane"/>
    <property type="evidence" value="ECO:0007669"/>
    <property type="project" value="UniProtKB-SubCell"/>
</dbReference>
<evidence type="ECO:0000256" key="9">
    <source>
        <dbReference type="SAM" id="Phobius"/>
    </source>
</evidence>
<evidence type="ECO:0000256" key="8">
    <source>
        <dbReference type="ARBA" id="ARBA00023136"/>
    </source>
</evidence>
<feature type="transmembrane region" description="Helical" evidence="9">
    <location>
        <begin position="209"/>
        <end position="226"/>
    </location>
</feature>
<dbReference type="GO" id="GO:0019645">
    <property type="term" value="P:anaerobic electron transport chain"/>
    <property type="evidence" value="ECO:0007669"/>
    <property type="project" value="TreeGrafter"/>
</dbReference>
<dbReference type="InterPro" id="IPR023234">
    <property type="entry name" value="NarG-like_domain"/>
</dbReference>
<dbReference type="GO" id="GO:0020037">
    <property type="term" value="F:heme binding"/>
    <property type="evidence" value="ECO:0007669"/>
    <property type="project" value="TreeGrafter"/>
</dbReference>
<dbReference type="Proteomes" id="UP000886335">
    <property type="component" value="Unassembled WGS sequence"/>
</dbReference>
<evidence type="ECO:0000259" key="10">
    <source>
        <dbReference type="Pfam" id="PF02665"/>
    </source>
</evidence>
<evidence type="ECO:0000256" key="1">
    <source>
        <dbReference type="ARBA" id="ARBA00004651"/>
    </source>
</evidence>
<name>A0A831SPM0_PROAE</name>
<dbReference type="EMBL" id="DSBW01000064">
    <property type="protein sequence ID" value="HED30599.1"/>
    <property type="molecule type" value="Genomic_DNA"/>
</dbReference>
<keyword evidence="3" id="KW-1003">Cell membrane</keyword>
<accession>A0A831SPM0</accession>
<keyword evidence="5" id="KW-0249">Electron transport</keyword>
<evidence type="ECO:0000256" key="4">
    <source>
        <dbReference type="ARBA" id="ARBA00022692"/>
    </source>
</evidence>
<evidence type="ECO:0000256" key="3">
    <source>
        <dbReference type="ARBA" id="ARBA00022475"/>
    </source>
</evidence>
<comment type="subcellular location">
    <subcellularLocation>
        <location evidence="1">Cell membrane</location>
        <topology evidence="1">Multi-pass membrane protein</topology>
    </subcellularLocation>
</comment>
<proteinExistence type="predicted"/>
<comment type="caution">
    <text evidence="11">The sequence shown here is derived from an EMBL/GenBank/DDBJ whole genome shotgun (WGS) entry which is preliminary data.</text>
</comment>
<organism evidence="11">
    <name type="scientific">Prosthecochloris aestuarii</name>
    <dbReference type="NCBI Taxonomy" id="1102"/>
    <lineage>
        <taxon>Bacteria</taxon>
        <taxon>Pseudomonadati</taxon>
        <taxon>Chlorobiota</taxon>
        <taxon>Chlorobiia</taxon>
        <taxon>Chlorobiales</taxon>
        <taxon>Chlorobiaceae</taxon>
        <taxon>Prosthecochloris</taxon>
    </lineage>
</organism>
<keyword evidence="2" id="KW-0813">Transport</keyword>
<evidence type="ECO:0000256" key="2">
    <source>
        <dbReference type="ARBA" id="ARBA00022448"/>
    </source>
</evidence>
<evidence type="ECO:0000313" key="11">
    <source>
        <dbReference type="EMBL" id="HED30599.1"/>
    </source>
</evidence>
<sequence>MKKVINPLLVVAVLALIPYVGVEYAGLDYVFGVVIPYAAAAVLALGLLFRMLDWLRRPVPFNITSTCGQGQSLDWIRQDKIESPSRRWHAAVRVLSEVLLFRSLFRNNKAEFRKGPDIVYGSHKWLWLAGLVFHWSLLVIVVRHARFFLATLPGPVAFLEHADSFLDVTVPALYMTDAIVLTAVSYLVIRRIVDARVRIISLQTDFFPLFLIIGIVLAGISMRYMTRVDIMPVKALATGLAEFSLDAPGEIGALFYVHLFLVCSLAVYFPFSKLVHMGGIFISPTRTMLNNSRAKRHVNPWNAPVKFRTYREYEDEYREKMKKAGIPVEKQ</sequence>
<dbReference type="NCBIfam" id="NF038037">
    <property type="entry name" value="cytob_DsrM"/>
    <property type="match status" value="1"/>
</dbReference>
<dbReference type="GO" id="GO:0008940">
    <property type="term" value="F:nitrate reductase activity"/>
    <property type="evidence" value="ECO:0007669"/>
    <property type="project" value="TreeGrafter"/>
</dbReference>
<keyword evidence="7" id="KW-0560">Oxidoreductase</keyword>
<feature type="transmembrane region" description="Helical" evidence="9">
    <location>
        <begin position="253"/>
        <end position="271"/>
    </location>
</feature>
<keyword evidence="6 9" id="KW-1133">Transmembrane helix</keyword>
<dbReference type="InterPro" id="IPR051936">
    <property type="entry name" value="Heme-iron_electron_transfer"/>
</dbReference>
<feature type="transmembrane region" description="Helical" evidence="9">
    <location>
        <begin position="7"/>
        <end position="27"/>
    </location>
</feature>
<evidence type="ECO:0000256" key="7">
    <source>
        <dbReference type="ARBA" id="ARBA00023002"/>
    </source>
</evidence>
<dbReference type="GO" id="GO:0009055">
    <property type="term" value="F:electron transfer activity"/>
    <property type="evidence" value="ECO:0007669"/>
    <property type="project" value="TreeGrafter"/>
</dbReference>
<dbReference type="AlphaFoldDB" id="A0A831SPM0"/>
<dbReference type="PANTHER" id="PTHR30598">
    <property type="entry name" value="NITRATE REDUCTASE PRIVATE CHAPERONE, REDOX ENZYME MATURATION PROTEIN REMP FAMILY"/>
    <property type="match status" value="1"/>
</dbReference>
<feature type="transmembrane region" description="Helical" evidence="9">
    <location>
        <begin position="165"/>
        <end position="189"/>
    </location>
</feature>
<protein>
    <submittedName>
        <fullName evidence="11">Menaquinol oxidoreductase</fullName>
    </submittedName>
</protein>
<dbReference type="SUPFAM" id="SSF103501">
    <property type="entry name" value="Respiratory nitrate reductase 1 gamma chain"/>
    <property type="match status" value="1"/>
</dbReference>
<keyword evidence="4 9" id="KW-0812">Transmembrane</keyword>
<reference evidence="11" key="1">
    <citation type="journal article" date="2020" name="mSystems">
        <title>Genome- and Community-Level Interaction Insights into Carbon Utilization and Element Cycling Functions of Hydrothermarchaeota in Hydrothermal Sediment.</title>
        <authorList>
            <person name="Zhou Z."/>
            <person name="Liu Y."/>
            <person name="Xu W."/>
            <person name="Pan J."/>
            <person name="Luo Z.H."/>
            <person name="Li M."/>
        </authorList>
    </citation>
    <scope>NUCLEOTIDE SEQUENCE [LARGE SCALE GENOMIC DNA]</scope>
    <source>
        <strain evidence="11">SpSt-1181</strain>
    </source>
</reference>
<gene>
    <name evidence="11" type="ORF">ENN50_02680</name>
</gene>
<dbReference type="InterPro" id="IPR036197">
    <property type="entry name" value="NarG-like_sf"/>
</dbReference>
<dbReference type="Gene3D" id="1.20.950.20">
    <property type="entry name" value="Transmembrane di-heme cytochromes, Chain C"/>
    <property type="match status" value="1"/>
</dbReference>
<feature type="transmembrane region" description="Helical" evidence="9">
    <location>
        <begin position="125"/>
        <end position="145"/>
    </location>
</feature>